<sequence length="188" mass="22124">MAKGKGPSVEVRKTRSTDHSTEVEKSRSKDLSIEVEKPSGKDPYVEVKKTSHTKYHYEFMEIWALDPNESYYSKDSLLYAKTMMEIKRCILLCADKDIYSGFDYDLVRWKLLSYHLRESFESRNVPMPLFANGKRLNEAGCLEFYAQMVERNDPEIKIWSIMRKEKPAFKQMKDYLGLEKIKLVAQNR</sequence>
<feature type="region of interest" description="Disordered" evidence="1">
    <location>
        <begin position="1"/>
        <end position="37"/>
    </location>
</feature>
<name>A0A8H3FYZ1_9LECA</name>
<dbReference type="EMBL" id="CAJPDS010000068">
    <property type="protein sequence ID" value="CAF9933484.1"/>
    <property type="molecule type" value="Genomic_DNA"/>
</dbReference>
<dbReference type="AlphaFoldDB" id="A0A8H3FYZ1"/>
<organism evidence="2 3">
    <name type="scientific">Heterodermia speciosa</name>
    <dbReference type="NCBI Taxonomy" id="116794"/>
    <lineage>
        <taxon>Eukaryota</taxon>
        <taxon>Fungi</taxon>
        <taxon>Dikarya</taxon>
        <taxon>Ascomycota</taxon>
        <taxon>Pezizomycotina</taxon>
        <taxon>Lecanoromycetes</taxon>
        <taxon>OSLEUM clade</taxon>
        <taxon>Lecanoromycetidae</taxon>
        <taxon>Caliciales</taxon>
        <taxon>Physciaceae</taxon>
        <taxon>Heterodermia</taxon>
    </lineage>
</organism>
<accession>A0A8H3FYZ1</accession>
<feature type="compositionally biased region" description="Basic and acidic residues" evidence="1">
    <location>
        <begin position="10"/>
        <end position="37"/>
    </location>
</feature>
<evidence type="ECO:0000256" key="1">
    <source>
        <dbReference type="SAM" id="MobiDB-lite"/>
    </source>
</evidence>
<evidence type="ECO:0000313" key="2">
    <source>
        <dbReference type="EMBL" id="CAF9933484.1"/>
    </source>
</evidence>
<protein>
    <submittedName>
        <fullName evidence="2">Uncharacterized protein</fullName>
    </submittedName>
</protein>
<reference evidence="2" key="1">
    <citation type="submission" date="2021-03" db="EMBL/GenBank/DDBJ databases">
        <authorList>
            <person name="Tagirdzhanova G."/>
        </authorList>
    </citation>
    <scope>NUCLEOTIDE SEQUENCE</scope>
</reference>
<proteinExistence type="predicted"/>
<gene>
    <name evidence="2" type="ORF">HETSPECPRED_008659</name>
</gene>
<comment type="caution">
    <text evidence="2">The sequence shown here is derived from an EMBL/GenBank/DDBJ whole genome shotgun (WGS) entry which is preliminary data.</text>
</comment>
<keyword evidence="3" id="KW-1185">Reference proteome</keyword>
<dbReference type="Proteomes" id="UP000664521">
    <property type="component" value="Unassembled WGS sequence"/>
</dbReference>
<evidence type="ECO:0000313" key="3">
    <source>
        <dbReference type="Proteomes" id="UP000664521"/>
    </source>
</evidence>